<dbReference type="Gene3D" id="2.10.25.10">
    <property type="entry name" value="Laminin"/>
    <property type="match status" value="1"/>
</dbReference>
<gene>
    <name evidence="2" type="primary">Sspo_2</name>
    <name evidence="2" type="ORF">MELVER_R15593</name>
</gene>
<reference evidence="2 3" key="1">
    <citation type="submission" date="2019-09" db="EMBL/GenBank/DDBJ databases">
        <title>Bird 10,000 Genomes (B10K) Project - Family phase.</title>
        <authorList>
            <person name="Zhang G."/>
        </authorList>
    </citation>
    <scope>NUCLEOTIDE SEQUENCE [LARGE SCALE GENOMIC DNA]</scope>
    <source>
        <strain evidence="2">B10K-DU-029-37</strain>
        <tissue evidence="2">Liver</tissue>
    </source>
</reference>
<protein>
    <submittedName>
        <fullName evidence="2">SSPO protein</fullName>
    </submittedName>
</protein>
<dbReference type="Proteomes" id="UP000538725">
    <property type="component" value="Unassembled WGS sequence"/>
</dbReference>
<sequence>QYRDCGGPCGRSCSEPPGAGDCPPPDILCVPGCRCPPGLLLAQGGQCVPP</sequence>
<keyword evidence="3" id="KW-1185">Reference proteome</keyword>
<dbReference type="CDD" id="cd19941">
    <property type="entry name" value="TIL"/>
    <property type="match status" value="1"/>
</dbReference>
<evidence type="ECO:0000313" key="2">
    <source>
        <dbReference type="EMBL" id="NXA96696.1"/>
    </source>
</evidence>
<dbReference type="Pfam" id="PF01826">
    <property type="entry name" value="TIL"/>
    <property type="match status" value="1"/>
</dbReference>
<proteinExistence type="predicted"/>
<name>A0A7K8A1X7_9PASE</name>
<feature type="non-terminal residue" evidence="2">
    <location>
        <position position="50"/>
    </location>
</feature>
<feature type="non-terminal residue" evidence="2">
    <location>
        <position position="1"/>
    </location>
</feature>
<evidence type="ECO:0000259" key="1">
    <source>
        <dbReference type="Pfam" id="PF01826"/>
    </source>
</evidence>
<accession>A0A7K8A1X7</accession>
<dbReference type="InterPro" id="IPR036084">
    <property type="entry name" value="Ser_inhib-like_sf"/>
</dbReference>
<dbReference type="InterPro" id="IPR002919">
    <property type="entry name" value="TIL_dom"/>
</dbReference>
<feature type="domain" description="TIL" evidence="1">
    <location>
        <begin position="1"/>
        <end position="50"/>
    </location>
</feature>
<dbReference type="EMBL" id="VZTG01009008">
    <property type="protein sequence ID" value="NXA96696.1"/>
    <property type="molecule type" value="Genomic_DNA"/>
</dbReference>
<dbReference type="AlphaFoldDB" id="A0A7K8A1X7"/>
<comment type="caution">
    <text evidence="2">The sequence shown here is derived from an EMBL/GenBank/DDBJ whole genome shotgun (WGS) entry which is preliminary data.</text>
</comment>
<dbReference type="SUPFAM" id="SSF57567">
    <property type="entry name" value="Serine protease inhibitors"/>
    <property type="match status" value="1"/>
</dbReference>
<organism evidence="2 3">
    <name type="scientific">Melanocharis versteri</name>
    <name type="common">Fan-tailed berrypecker</name>
    <dbReference type="NCBI Taxonomy" id="254552"/>
    <lineage>
        <taxon>Eukaryota</taxon>
        <taxon>Metazoa</taxon>
        <taxon>Chordata</taxon>
        <taxon>Craniata</taxon>
        <taxon>Vertebrata</taxon>
        <taxon>Euteleostomi</taxon>
        <taxon>Archelosauria</taxon>
        <taxon>Archosauria</taxon>
        <taxon>Dinosauria</taxon>
        <taxon>Saurischia</taxon>
        <taxon>Theropoda</taxon>
        <taxon>Coelurosauria</taxon>
        <taxon>Aves</taxon>
        <taxon>Neognathae</taxon>
        <taxon>Neoaves</taxon>
        <taxon>Telluraves</taxon>
        <taxon>Australaves</taxon>
        <taxon>Passeriformes</taxon>
        <taxon>Passeroidea</taxon>
        <taxon>Melanocharitidae</taxon>
        <taxon>Melanocharis</taxon>
    </lineage>
</organism>
<evidence type="ECO:0000313" key="3">
    <source>
        <dbReference type="Proteomes" id="UP000538725"/>
    </source>
</evidence>